<proteinExistence type="predicted"/>
<gene>
    <name evidence="1" type="ORF">CCHLO57077_00015895</name>
</gene>
<reference evidence="1" key="1">
    <citation type="submission" date="2023-01" db="EMBL/GenBank/DDBJ databases">
        <authorList>
            <person name="Piombo E."/>
        </authorList>
    </citation>
    <scope>NUCLEOTIDE SEQUENCE</scope>
</reference>
<dbReference type="AlphaFoldDB" id="A0AA35MFN4"/>
<accession>A0AA35MFN4</accession>
<protein>
    <submittedName>
        <fullName evidence="1">Uncharacterized protein</fullName>
    </submittedName>
</protein>
<dbReference type="EMBL" id="CABFNP030001271">
    <property type="protein sequence ID" value="CAI6095934.1"/>
    <property type="molecule type" value="Genomic_DNA"/>
</dbReference>
<name>A0AA35MFN4_9HYPO</name>
<organism evidence="1 2">
    <name type="scientific">Clonostachys chloroleuca</name>
    <dbReference type="NCBI Taxonomy" id="1926264"/>
    <lineage>
        <taxon>Eukaryota</taxon>
        <taxon>Fungi</taxon>
        <taxon>Dikarya</taxon>
        <taxon>Ascomycota</taxon>
        <taxon>Pezizomycotina</taxon>
        <taxon>Sordariomycetes</taxon>
        <taxon>Hypocreomycetidae</taxon>
        <taxon>Hypocreales</taxon>
        <taxon>Bionectriaceae</taxon>
        <taxon>Clonostachys</taxon>
    </lineage>
</organism>
<evidence type="ECO:0000313" key="1">
    <source>
        <dbReference type="EMBL" id="CAI6095934.1"/>
    </source>
</evidence>
<evidence type="ECO:0000313" key="2">
    <source>
        <dbReference type="Proteomes" id="UP001160390"/>
    </source>
</evidence>
<comment type="caution">
    <text evidence="1">The sequence shown here is derived from an EMBL/GenBank/DDBJ whole genome shotgun (WGS) entry which is preliminary data.</text>
</comment>
<dbReference type="Proteomes" id="UP001160390">
    <property type="component" value="Unassembled WGS sequence"/>
</dbReference>
<sequence>MAGSIGIRSRNNGAIICQFRIRTHGTETDLGGRKAVADFSTCSYDELIRASFKAGDVCWVSVDIIATVTNHESGSQKDAPFTLVYTLFGGTAIPSSTGP</sequence>
<keyword evidence="2" id="KW-1185">Reference proteome</keyword>